<proteinExistence type="predicted"/>
<sequence length="23" mass="2699">MQEIRLQPFIAAADIDFERKIGH</sequence>
<feature type="non-terminal residue" evidence="1">
    <location>
        <position position="23"/>
    </location>
</feature>
<accession>A0A0F9JB80</accession>
<organism evidence="1">
    <name type="scientific">marine sediment metagenome</name>
    <dbReference type="NCBI Taxonomy" id="412755"/>
    <lineage>
        <taxon>unclassified sequences</taxon>
        <taxon>metagenomes</taxon>
        <taxon>ecological metagenomes</taxon>
    </lineage>
</organism>
<reference evidence="1" key="1">
    <citation type="journal article" date="2015" name="Nature">
        <title>Complex archaea that bridge the gap between prokaryotes and eukaryotes.</title>
        <authorList>
            <person name="Spang A."/>
            <person name="Saw J.H."/>
            <person name="Jorgensen S.L."/>
            <person name="Zaremba-Niedzwiedzka K."/>
            <person name="Martijn J."/>
            <person name="Lind A.E."/>
            <person name="van Eijk R."/>
            <person name="Schleper C."/>
            <person name="Guy L."/>
            <person name="Ettema T.J."/>
        </authorList>
    </citation>
    <scope>NUCLEOTIDE SEQUENCE</scope>
</reference>
<evidence type="ECO:0000313" key="1">
    <source>
        <dbReference type="EMBL" id="KKM03106.1"/>
    </source>
</evidence>
<gene>
    <name evidence="1" type="ORF">LCGC14_1777820</name>
</gene>
<dbReference type="EMBL" id="LAZR01016764">
    <property type="protein sequence ID" value="KKM03106.1"/>
    <property type="molecule type" value="Genomic_DNA"/>
</dbReference>
<comment type="caution">
    <text evidence="1">The sequence shown here is derived from an EMBL/GenBank/DDBJ whole genome shotgun (WGS) entry which is preliminary data.</text>
</comment>
<protein>
    <submittedName>
        <fullName evidence="1">Uncharacterized protein</fullName>
    </submittedName>
</protein>
<dbReference type="AlphaFoldDB" id="A0A0F9JB80"/>
<name>A0A0F9JB80_9ZZZZ</name>